<dbReference type="InterPro" id="IPR015422">
    <property type="entry name" value="PyrdxlP-dep_Trfase_small"/>
</dbReference>
<proteinExistence type="inferred from homology"/>
<evidence type="ECO:0000256" key="4">
    <source>
        <dbReference type="ARBA" id="ARBA00023239"/>
    </source>
</evidence>
<dbReference type="InterPro" id="IPR054542">
    <property type="entry name" value="Cys_met_metab_PP"/>
</dbReference>
<dbReference type="GO" id="GO:0047804">
    <property type="term" value="F:cysteine-S-conjugate beta-lyase activity"/>
    <property type="evidence" value="ECO:0007669"/>
    <property type="project" value="UniProtKB-EC"/>
</dbReference>
<comment type="cofactor">
    <cofactor evidence="1">
        <name>pyridoxal 5'-phosphate</name>
        <dbReference type="ChEBI" id="CHEBI:597326"/>
    </cofactor>
</comment>
<keyword evidence="3" id="KW-0663">Pyridoxal phosphate</keyword>
<evidence type="ECO:0000256" key="7">
    <source>
        <dbReference type="ARBA" id="ARBA00047625"/>
    </source>
</evidence>
<comment type="pathway">
    <text evidence="5">Amino-acid biosynthesis; L-methionine biosynthesis via de novo pathway; L-homocysteine from L-cystathionine: step 1/1.</text>
</comment>
<dbReference type="Gene3D" id="3.40.640.10">
    <property type="entry name" value="Type I PLP-dependent aspartate aminotransferase-like (Major domain)"/>
    <property type="match status" value="1"/>
</dbReference>
<dbReference type="SUPFAM" id="SSF53383">
    <property type="entry name" value="PLP-dependent transferases"/>
    <property type="match status" value="1"/>
</dbReference>
<dbReference type="FunFam" id="3.40.640.10:FF:000046">
    <property type="entry name" value="Cystathionine gamma-lyase"/>
    <property type="match status" value="1"/>
</dbReference>
<organism evidence="8">
    <name type="scientific">hydrothermal vent metagenome</name>
    <dbReference type="NCBI Taxonomy" id="652676"/>
    <lineage>
        <taxon>unclassified sequences</taxon>
        <taxon>metagenomes</taxon>
        <taxon>ecological metagenomes</taxon>
    </lineage>
</organism>
<evidence type="ECO:0000256" key="2">
    <source>
        <dbReference type="ARBA" id="ARBA00009077"/>
    </source>
</evidence>
<evidence type="ECO:0000256" key="3">
    <source>
        <dbReference type="ARBA" id="ARBA00022898"/>
    </source>
</evidence>
<comment type="catalytic activity">
    <reaction evidence="6">
        <text>L,L-cystathionine + H2O = L-homocysteine + pyruvate + NH4(+)</text>
        <dbReference type="Rhea" id="RHEA:13965"/>
        <dbReference type="ChEBI" id="CHEBI:15361"/>
        <dbReference type="ChEBI" id="CHEBI:15377"/>
        <dbReference type="ChEBI" id="CHEBI:28938"/>
        <dbReference type="ChEBI" id="CHEBI:58161"/>
        <dbReference type="ChEBI" id="CHEBI:58199"/>
    </reaction>
</comment>
<sequence length="390" mass="43265">MKEDTVIAATGRDRKYTHGAVNTPVYHASTLIFETVAEMKNAIINRDKGGLSYGRRGNPTTYALEAAMCDLEGADGCYLYPSGLAAITGAILSFVSAGDHILMADGVYEPTRALANNILNRMGIEVTFYDPMIGADIAGLIQENTRVIFVESPCSVTMEIQDIPAITKVAHAQNVLVMMDNTWATPLHFKPFDHGVDLSIHAGTKYIVGHSDAMVGMVTARKAHMQQLFDMSYQMGYCLSPDDAYLALRGLRTLKIRLRQHEENALKVAHWLEKRPEVDHIRHPAFESCPGHDIWRRDFTGGNGLFSFVLKQGHEAATTALMEGMKHFKMGFSWGGYESLILSYYGISKYRTASGWTAKGPLVRLHVGLEDVDDLIADLEQAFERFNARL</sequence>
<dbReference type="CDD" id="cd00614">
    <property type="entry name" value="CGS_like"/>
    <property type="match status" value="1"/>
</dbReference>
<evidence type="ECO:0000313" key="8">
    <source>
        <dbReference type="EMBL" id="VAV93328.1"/>
    </source>
</evidence>
<protein>
    <submittedName>
        <fullName evidence="8">Cystathionine beta-lyase</fullName>
        <ecNumber evidence="8">4.4.1.8</ecNumber>
    </submittedName>
</protein>
<evidence type="ECO:0000256" key="1">
    <source>
        <dbReference type="ARBA" id="ARBA00001933"/>
    </source>
</evidence>
<gene>
    <name evidence="8" type="ORF">MNBD_ALPHA01-2189</name>
</gene>
<dbReference type="Gene3D" id="3.90.1150.10">
    <property type="entry name" value="Aspartate Aminotransferase, domain 1"/>
    <property type="match status" value="1"/>
</dbReference>
<keyword evidence="4 8" id="KW-0456">Lyase</keyword>
<dbReference type="GO" id="GO:0019450">
    <property type="term" value="P:L-cysteine catabolic process to pyruvate"/>
    <property type="evidence" value="ECO:0007669"/>
    <property type="project" value="TreeGrafter"/>
</dbReference>
<dbReference type="PANTHER" id="PTHR43500">
    <property type="entry name" value="CYSTATHIONINE BETA-LYASE-RELATED"/>
    <property type="match status" value="1"/>
</dbReference>
<evidence type="ECO:0000256" key="5">
    <source>
        <dbReference type="ARBA" id="ARBA00046315"/>
    </source>
</evidence>
<dbReference type="InterPro" id="IPR015424">
    <property type="entry name" value="PyrdxlP-dep_Trfase"/>
</dbReference>
<dbReference type="Pfam" id="PF01053">
    <property type="entry name" value="Cys_Met_Meta_PP"/>
    <property type="match status" value="1"/>
</dbReference>
<dbReference type="GO" id="GO:0030170">
    <property type="term" value="F:pyridoxal phosphate binding"/>
    <property type="evidence" value="ECO:0007669"/>
    <property type="project" value="InterPro"/>
</dbReference>
<dbReference type="PROSITE" id="PS00868">
    <property type="entry name" value="CYS_MET_METAB_PP"/>
    <property type="match status" value="1"/>
</dbReference>
<dbReference type="InterPro" id="IPR006233">
    <property type="entry name" value="Cys_b_lyase_bac"/>
</dbReference>
<dbReference type="NCBIfam" id="TIGR01324">
    <property type="entry name" value="cysta_beta_ly_B"/>
    <property type="match status" value="1"/>
</dbReference>
<name>A0A3B0RYJ5_9ZZZZ</name>
<dbReference type="PIRSF" id="PIRSF001434">
    <property type="entry name" value="CGS"/>
    <property type="match status" value="1"/>
</dbReference>
<dbReference type="PANTHER" id="PTHR43500:SF1">
    <property type="entry name" value="CYSTATHIONINE BETA-LYASE-RELATED"/>
    <property type="match status" value="1"/>
</dbReference>
<dbReference type="GO" id="GO:0019346">
    <property type="term" value="P:transsulfuration"/>
    <property type="evidence" value="ECO:0007669"/>
    <property type="project" value="InterPro"/>
</dbReference>
<evidence type="ECO:0000256" key="6">
    <source>
        <dbReference type="ARBA" id="ARBA00047517"/>
    </source>
</evidence>
<dbReference type="EC" id="4.4.1.8" evidence="8"/>
<dbReference type="AlphaFoldDB" id="A0A3B0RYJ5"/>
<dbReference type="EMBL" id="UOEJ01000045">
    <property type="protein sequence ID" value="VAV93328.1"/>
    <property type="molecule type" value="Genomic_DNA"/>
</dbReference>
<dbReference type="InterPro" id="IPR000277">
    <property type="entry name" value="Cys/Met-Metab_PyrdxlP-dep_enz"/>
</dbReference>
<comment type="catalytic activity">
    <reaction evidence="7">
        <text>an S-substituted L-cysteine + H2O = a thiol + pyruvate + NH4(+)</text>
        <dbReference type="Rhea" id="RHEA:18121"/>
        <dbReference type="ChEBI" id="CHEBI:15361"/>
        <dbReference type="ChEBI" id="CHEBI:15377"/>
        <dbReference type="ChEBI" id="CHEBI:28938"/>
        <dbReference type="ChEBI" id="CHEBI:29256"/>
        <dbReference type="ChEBI" id="CHEBI:58717"/>
        <dbReference type="EC" id="4.4.1.13"/>
    </reaction>
</comment>
<reference evidence="8" key="1">
    <citation type="submission" date="2018-06" db="EMBL/GenBank/DDBJ databases">
        <authorList>
            <person name="Zhirakovskaya E."/>
        </authorList>
    </citation>
    <scope>NUCLEOTIDE SEQUENCE</scope>
</reference>
<comment type="similarity">
    <text evidence="2">Belongs to the trans-sulfuration enzymes family.</text>
</comment>
<accession>A0A3B0RYJ5</accession>
<dbReference type="InterPro" id="IPR015421">
    <property type="entry name" value="PyrdxlP-dep_Trfase_major"/>
</dbReference>